<dbReference type="KEGG" id="dol:Dole_2690"/>
<sequence length="1377" mass="146356">MKHSNGTWRALWGALFVVSLLLTGCGGGTSDDAASPDIVLSGQVDASAIPGSERRGPIFVAAAKTADMEQLENDPESVVVDIKPVDADNRYRMDVSLLGMSPGETVHLIAFIDNNFSDSPALDTGDFLGFYLPPESFDTAYTLRAGQNRNLDIAITREVFDFEAELGGTVFCDNGLFDCEGGHDLTIVAYAAPITSSDFTGLDTDGVIGFKTYEDVSFPLDYTLPILPYGYDVPIENVHLVAFLDVDGNGEVNAGDVVGSYAASADAMPACLTITGGMTPETDRFPVYMMQMVNAPASGSDITVSGSITMPFGGENRADMPVVLVVGDPDAMNDGESGLDAFEYFQMLSPGEYDFTLDLSSTRFAPGDAVMVTALWDRDFDGCFPDVSPGDWVGFYADAGSQQFSVVLADGDNPGIDIRISREVFDFEAEIGGTVFCDNGLFDCEGGHDITIVAYAEPITSSNFTGLDPDGVIGFKTYEDVSFPLDYTLPILPYGYDVPIENIHLVAFLDVDGNGEVNTGDVVGSYAASADAMPDCLTIYDGMAPATDRFPIYMMQTVSSSAAGSDITISGSITMPFGGENTADMPVVLAVGDPGAMGDGGGGFDAFDYFQILSPGEYAFTLDLSSTRFAPGDAVMVTALWDRDFNRCFPDVNPGDWVGFYADAGSQQFSVVLADGDTPGIDITITREVFDFEAEIGGTVFCDSGLFDCDGGHDITVVAYAGAITSLDFDELDPDAIIGFKTYAGTAFPLTYTLPILPYGYDVPIENVHVVAFLDINDNGMIDAGDILGSHADAAGGMPRCITIVDGMTPQTDVPIYFISEIAGAGGWDITLSGSVTLPPGGENRADEPVVVAVADPAVMLSGGSTLAAVDYFKTIPAGELDYELDLSGTRFVPGDEVMVFALWDRDYGGCFPELTPGDVVGFYSTGVQSLTVVLEDGSNPGIDIDINRAVYNFEAEIGGTVVCDGGAVTCENGHDLTIVAYAEPVNSLDFSELDPDGVIGYTTYTDVSFPLDYTLPILPYGYDVPIENVHVIAFLDADDDGAAGPDDIVGYHADENGMPAPVTITGGMTAATTDVGISMSTTIPQPGGYNMWVTGSIEPPDGYDADAPPIYIIITDEQDGLSEPDMSAIRYFQRLDAGAIDFDIDLSGTALAPGDRVTILALWDQDFNGFPVLTPVVDLLGIYMNTGSLEFGMALETGDNIVDPGQADWSFAVNRRYYDHDASVFFQINCNGNCGTGDDLIFGAITSQGVNGGSGFQPTGNTFDLDYVVGLDSAVVQADTNYWYEMDFLKILRDQAGVHPNPSDPSFPAGDFSMDAVYLFAVVDSNGDGQPDTGDAMGFYWEWVIFPLLRAPSDFAVSDTANVLGGNRVLFWGQTY</sequence>
<dbReference type="Proteomes" id="UP000008561">
    <property type="component" value="Chromosome"/>
</dbReference>
<dbReference type="EMBL" id="CP000859">
    <property type="protein sequence ID" value="ABW68493.1"/>
    <property type="molecule type" value="Genomic_DNA"/>
</dbReference>
<dbReference type="InterPro" id="IPR018247">
    <property type="entry name" value="EF_Hand_1_Ca_BS"/>
</dbReference>
<dbReference type="RefSeq" id="WP_012176104.1">
    <property type="nucleotide sequence ID" value="NC_009943.1"/>
</dbReference>
<reference evidence="1 2" key="1">
    <citation type="submission" date="2007-10" db="EMBL/GenBank/DDBJ databases">
        <title>Complete sequence of Desulfococcus oleovorans Hxd3.</title>
        <authorList>
            <consortium name="US DOE Joint Genome Institute"/>
            <person name="Copeland A."/>
            <person name="Lucas S."/>
            <person name="Lapidus A."/>
            <person name="Barry K."/>
            <person name="Glavina del Rio T."/>
            <person name="Dalin E."/>
            <person name="Tice H."/>
            <person name="Pitluck S."/>
            <person name="Kiss H."/>
            <person name="Brettin T."/>
            <person name="Bruce D."/>
            <person name="Detter J.C."/>
            <person name="Han C."/>
            <person name="Schmutz J."/>
            <person name="Larimer F."/>
            <person name="Land M."/>
            <person name="Hauser L."/>
            <person name="Kyrpides N."/>
            <person name="Kim E."/>
            <person name="Wawrik B."/>
            <person name="Richardson P."/>
        </authorList>
    </citation>
    <scope>NUCLEOTIDE SEQUENCE [LARGE SCALE GENOMIC DNA]</scope>
    <source>
        <strain evidence="2">DSM 6200 / JCM 39069 / Hxd3</strain>
    </source>
</reference>
<evidence type="ECO:0000313" key="1">
    <source>
        <dbReference type="EMBL" id="ABW68493.1"/>
    </source>
</evidence>
<dbReference type="PROSITE" id="PS00018">
    <property type="entry name" value="EF_HAND_1"/>
    <property type="match status" value="2"/>
</dbReference>
<protein>
    <recommendedName>
        <fullName evidence="3">EF-hand domain-containing protein</fullName>
    </recommendedName>
</protein>
<proteinExistence type="predicted"/>
<evidence type="ECO:0008006" key="3">
    <source>
        <dbReference type="Google" id="ProtNLM"/>
    </source>
</evidence>
<keyword evidence="2" id="KW-1185">Reference proteome</keyword>
<dbReference type="PROSITE" id="PS51257">
    <property type="entry name" value="PROKAR_LIPOPROTEIN"/>
    <property type="match status" value="1"/>
</dbReference>
<accession>A8ZXB4</accession>
<organism evidence="1 2">
    <name type="scientific">Desulfosudis oleivorans (strain DSM 6200 / JCM 39069 / Hxd3)</name>
    <name type="common">Desulfococcus oleovorans</name>
    <dbReference type="NCBI Taxonomy" id="96561"/>
    <lineage>
        <taxon>Bacteria</taxon>
        <taxon>Pseudomonadati</taxon>
        <taxon>Thermodesulfobacteriota</taxon>
        <taxon>Desulfobacteria</taxon>
        <taxon>Desulfobacterales</taxon>
        <taxon>Desulfosudaceae</taxon>
        <taxon>Desulfosudis</taxon>
    </lineage>
</organism>
<dbReference type="HOGENOM" id="CLU_255843_0_0_7"/>
<dbReference type="OrthoDB" id="10018225at2"/>
<evidence type="ECO:0000313" key="2">
    <source>
        <dbReference type="Proteomes" id="UP000008561"/>
    </source>
</evidence>
<gene>
    <name evidence="1" type="ordered locus">Dole_2690</name>
</gene>
<name>A8ZXB4_DESOH</name>